<proteinExistence type="predicted"/>
<dbReference type="Proteomes" id="UP000324897">
    <property type="component" value="Unassembled WGS sequence"/>
</dbReference>
<evidence type="ECO:0000256" key="5">
    <source>
        <dbReference type="ARBA" id="ARBA00023015"/>
    </source>
</evidence>
<dbReference type="GO" id="GO:0003700">
    <property type="term" value="F:DNA-binding transcription factor activity"/>
    <property type="evidence" value="ECO:0007669"/>
    <property type="project" value="TreeGrafter"/>
</dbReference>
<feature type="compositionally biased region" description="Low complexity" evidence="9">
    <location>
        <begin position="218"/>
        <end position="254"/>
    </location>
</feature>
<evidence type="ECO:0000313" key="12">
    <source>
        <dbReference type="Proteomes" id="UP000324897"/>
    </source>
</evidence>
<feature type="non-terminal residue" evidence="11">
    <location>
        <position position="1"/>
    </location>
</feature>
<dbReference type="PANTHER" id="PTHR10593:SF10">
    <property type="entry name" value="OS08G0467100 PROTEIN"/>
    <property type="match status" value="1"/>
</dbReference>
<dbReference type="AlphaFoldDB" id="A0A5J9T3L3"/>
<evidence type="ECO:0000256" key="9">
    <source>
        <dbReference type="SAM" id="MobiDB-lite"/>
    </source>
</evidence>
<evidence type="ECO:0000256" key="8">
    <source>
        <dbReference type="SAM" id="Coils"/>
    </source>
</evidence>
<dbReference type="Gramene" id="TVU05588">
    <property type="protein sequence ID" value="TVU05588"/>
    <property type="gene ID" value="EJB05_48756"/>
</dbReference>
<feature type="coiled-coil region" evidence="8">
    <location>
        <begin position="367"/>
        <end position="419"/>
    </location>
</feature>
<dbReference type="GO" id="GO:0008270">
    <property type="term" value="F:zinc ion binding"/>
    <property type="evidence" value="ECO:0007669"/>
    <property type="project" value="UniProtKB-KW"/>
</dbReference>
<dbReference type="GO" id="GO:0005634">
    <property type="term" value="C:nucleus"/>
    <property type="evidence" value="ECO:0007669"/>
    <property type="project" value="TreeGrafter"/>
</dbReference>
<dbReference type="PROSITE" id="PS00028">
    <property type="entry name" value="ZINC_FINGER_C2H2_1"/>
    <property type="match status" value="1"/>
</dbReference>
<evidence type="ECO:0000256" key="3">
    <source>
        <dbReference type="ARBA" id="ARBA00022771"/>
    </source>
</evidence>
<organism evidence="11 12">
    <name type="scientific">Eragrostis curvula</name>
    <name type="common">weeping love grass</name>
    <dbReference type="NCBI Taxonomy" id="38414"/>
    <lineage>
        <taxon>Eukaryota</taxon>
        <taxon>Viridiplantae</taxon>
        <taxon>Streptophyta</taxon>
        <taxon>Embryophyta</taxon>
        <taxon>Tracheophyta</taxon>
        <taxon>Spermatophyta</taxon>
        <taxon>Magnoliopsida</taxon>
        <taxon>Liliopsida</taxon>
        <taxon>Poales</taxon>
        <taxon>Poaceae</taxon>
        <taxon>PACMAD clade</taxon>
        <taxon>Chloridoideae</taxon>
        <taxon>Eragrostideae</taxon>
        <taxon>Eragrostidinae</taxon>
        <taxon>Eragrostis</taxon>
    </lineage>
</organism>
<reference evidence="11 12" key="1">
    <citation type="journal article" date="2019" name="Sci. Rep.">
        <title>A high-quality genome of Eragrostis curvula grass provides insights into Poaceae evolution and supports new strategies to enhance forage quality.</title>
        <authorList>
            <person name="Carballo J."/>
            <person name="Santos B.A.C.M."/>
            <person name="Zappacosta D."/>
            <person name="Garbus I."/>
            <person name="Selva J.P."/>
            <person name="Gallo C.A."/>
            <person name="Diaz A."/>
            <person name="Albertini E."/>
            <person name="Caccamo M."/>
            <person name="Echenique V."/>
        </authorList>
    </citation>
    <scope>NUCLEOTIDE SEQUENCE [LARGE SCALE GENOMIC DNA]</scope>
    <source>
        <strain evidence="12">cv. Victoria</strain>
        <tissue evidence="11">Leaf</tissue>
    </source>
</reference>
<evidence type="ECO:0000256" key="2">
    <source>
        <dbReference type="ARBA" id="ARBA00022737"/>
    </source>
</evidence>
<dbReference type="Gene3D" id="3.30.160.60">
    <property type="entry name" value="Classic Zinc Finger"/>
    <property type="match status" value="2"/>
</dbReference>
<dbReference type="InterPro" id="IPR055187">
    <property type="entry name" value="C2CH-3rd_BIRD-IDD"/>
</dbReference>
<keyword evidence="1" id="KW-0479">Metal-binding</keyword>
<evidence type="ECO:0000313" key="11">
    <source>
        <dbReference type="EMBL" id="TVU05588.1"/>
    </source>
</evidence>
<evidence type="ECO:0000256" key="6">
    <source>
        <dbReference type="ARBA" id="ARBA00023163"/>
    </source>
</evidence>
<dbReference type="SMART" id="SM00355">
    <property type="entry name" value="ZnF_C2H2"/>
    <property type="match status" value="3"/>
</dbReference>
<feature type="region of interest" description="Disordered" evidence="9">
    <location>
        <begin position="193"/>
        <end position="254"/>
    </location>
</feature>
<keyword evidence="3 7" id="KW-0863">Zinc-finger</keyword>
<dbReference type="PANTHER" id="PTHR10593">
    <property type="entry name" value="SERINE/THREONINE-PROTEIN KINASE RIO"/>
    <property type="match status" value="1"/>
</dbReference>
<dbReference type="PROSITE" id="PS50157">
    <property type="entry name" value="ZINC_FINGER_C2H2_2"/>
    <property type="match status" value="1"/>
</dbReference>
<keyword evidence="12" id="KW-1185">Reference proteome</keyword>
<keyword evidence="6" id="KW-0804">Transcription</keyword>
<name>A0A5J9T3L3_9POAL</name>
<dbReference type="InterPro" id="IPR013087">
    <property type="entry name" value="Znf_C2H2_type"/>
</dbReference>
<evidence type="ECO:0000256" key="7">
    <source>
        <dbReference type="PROSITE-ProRule" id="PRU00042"/>
    </source>
</evidence>
<dbReference type="SUPFAM" id="SSF57667">
    <property type="entry name" value="beta-beta-alpha zinc fingers"/>
    <property type="match status" value="1"/>
</dbReference>
<keyword evidence="8" id="KW-0175">Coiled coil</keyword>
<accession>A0A5J9T3L3</accession>
<protein>
    <recommendedName>
        <fullName evidence="10">C2H2-type domain-containing protein</fullName>
    </recommendedName>
</protein>
<keyword evidence="5" id="KW-0805">Transcription regulation</keyword>
<comment type="caution">
    <text evidence="11">The sequence shown here is derived from an EMBL/GenBank/DDBJ whole genome shotgun (WGS) entry which is preliminary data.</text>
</comment>
<dbReference type="InterPro" id="IPR031140">
    <property type="entry name" value="IDD1-16"/>
</dbReference>
<evidence type="ECO:0000256" key="4">
    <source>
        <dbReference type="ARBA" id="ARBA00022833"/>
    </source>
</evidence>
<dbReference type="InterPro" id="IPR055185">
    <property type="entry name" value="C2CH-4th_BIRD-IDD"/>
</dbReference>
<evidence type="ECO:0000256" key="1">
    <source>
        <dbReference type="ARBA" id="ARBA00022723"/>
    </source>
</evidence>
<gene>
    <name evidence="11" type="ORF">EJB05_48756</name>
</gene>
<feature type="region of interest" description="Disordered" evidence="9">
    <location>
        <begin position="1"/>
        <end position="51"/>
    </location>
</feature>
<dbReference type="Pfam" id="PF22992">
    <property type="entry name" value="C2CH-4th_BIRD-IDD"/>
    <property type="match status" value="1"/>
</dbReference>
<dbReference type="EMBL" id="RWGY01000051">
    <property type="protein sequence ID" value="TVU05588.1"/>
    <property type="molecule type" value="Genomic_DNA"/>
</dbReference>
<keyword evidence="2" id="KW-0677">Repeat</keyword>
<dbReference type="OrthoDB" id="6354171at2759"/>
<dbReference type="InterPro" id="IPR036236">
    <property type="entry name" value="Znf_C2H2_sf"/>
</dbReference>
<evidence type="ECO:0000259" key="10">
    <source>
        <dbReference type="PROSITE" id="PS50157"/>
    </source>
</evidence>
<feature type="domain" description="C2H2-type" evidence="10">
    <location>
        <begin position="67"/>
        <end position="89"/>
    </location>
</feature>
<dbReference type="FunFam" id="3.30.160.60:FF:000554">
    <property type="entry name" value="protein indeterminate-domain 12-like"/>
    <property type="match status" value="1"/>
</dbReference>
<sequence length="498" mass="53014">MLSSCPPMAVPHPEAAAGPPEPFRSLQIATASAAGAKKKRRPAGTPADPDAEVVSLSPRTLLESDRYVCEICGQGFQRDQNLQMHRRRHKVPWKLLKREAGEAARKRVFVCPEPSCLHHDPAHALGDLVGIKKHFRRKHSGHRQWACARCSKAYAVHSDYKAHLKTCGTRGHTCDCGRVFSRVESFIEHQDTCDASRPARAEASSSPASGGGGGGPLGAPAANSSSQQQQQNRQQLHAALSRTASSASPSSGDLVASPVAWPGPAMASSTANVAAFHRFDPALSSPTMPSERPGFHNLELQLMPPRGDGTGVGYCGASPHSPPVVAPHQLGADTTMRLQLSIGFGGGGGVATDGSSQASATAAASAAARLKEEARELLRLAMAEKAAAEEARALARRQAELAEQELASARRMRQQAQAELGRAHALRDHAVRQVDATLLQVTCYSCRHKFRARAAAMSCEVASYVSSVVTGDYAEVDNDDLHHHNADDVPSHGRMDIN</sequence>
<keyword evidence="4" id="KW-0862">Zinc</keyword>
<dbReference type="Pfam" id="PF22995">
    <property type="entry name" value="C2CH-3rd_BIRD-IDD"/>
    <property type="match status" value="1"/>
</dbReference>
<dbReference type="InterPro" id="IPR055186">
    <property type="entry name" value="C2H2-2nd_BIRD-IDD"/>
</dbReference>
<dbReference type="Pfam" id="PF22996">
    <property type="entry name" value="C2H2-2nd_BIRD-IDD"/>
    <property type="match status" value="1"/>
</dbReference>